<dbReference type="Proteomes" id="UP000198804">
    <property type="component" value="Unassembled WGS sequence"/>
</dbReference>
<feature type="compositionally biased region" description="Gly residues" evidence="1">
    <location>
        <begin position="141"/>
        <end position="152"/>
    </location>
</feature>
<reference evidence="3" key="1">
    <citation type="submission" date="2016-10" db="EMBL/GenBank/DDBJ databases">
        <authorList>
            <person name="Varghese N."/>
            <person name="Submissions S."/>
        </authorList>
    </citation>
    <scope>NUCLEOTIDE SEQUENCE [LARGE SCALE GENOMIC DNA]</scope>
    <source>
        <strain evidence="3">CGMCC 1.6474</strain>
    </source>
</reference>
<dbReference type="RefSeq" id="WP_091952130.1">
    <property type="nucleotide sequence ID" value="NZ_FOSV01000052.1"/>
</dbReference>
<evidence type="ECO:0000256" key="1">
    <source>
        <dbReference type="SAM" id="MobiDB-lite"/>
    </source>
</evidence>
<accession>A0A1I4N2Q7</accession>
<proteinExistence type="predicted"/>
<gene>
    <name evidence="2" type="ORF">SAMN04488125_1522</name>
</gene>
<evidence type="ECO:0000313" key="3">
    <source>
        <dbReference type="Proteomes" id="UP000198804"/>
    </source>
</evidence>
<dbReference type="EMBL" id="FOSV01000052">
    <property type="protein sequence ID" value="SFM09490.1"/>
    <property type="molecule type" value="Genomic_DNA"/>
</dbReference>
<name>A0A1I4N2Q7_9HYPH</name>
<sequence>MVIHIDIVSSVCDQVAAWQQAFLGEANLDRFRRAAAWTMSEVAKGAASGAKDAVEDAFENPTPWMRGVFGYKRALTRSGDDVSAELFVKPSQSIVLKYALGDDPQIRRPGDVGLAREKILVPHWRNLALTQGINRNAYGNLPGGGGSAPGTRGGRHRGSPPGRWL</sequence>
<keyword evidence="3" id="KW-1185">Reference proteome</keyword>
<organism evidence="2 3">
    <name type="scientific">Methylorubrum salsuginis</name>
    <dbReference type="NCBI Taxonomy" id="414703"/>
    <lineage>
        <taxon>Bacteria</taxon>
        <taxon>Pseudomonadati</taxon>
        <taxon>Pseudomonadota</taxon>
        <taxon>Alphaproteobacteria</taxon>
        <taxon>Hyphomicrobiales</taxon>
        <taxon>Methylobacteriaceae</taxon>
        <taxon>Methylorubrum</taxon>
    </lineage>
</organism>
<protein>
    <submittedName>
        <fullName evidence="2">Uncharacterized protein</fullName>
    </submittedName>
</protein>
<evidence type="ECO:0000313" key="2">
    <source>
        <dbReference type="EMBL" id="SFM09490.1"/>
    </source>
</evidence>
<feature type="region of interest" description="Disordered" evidence="1">
    <location>
        <begin position="140"/>
        <end position="165"/>
    </location>
</feature>
<dbReference type="OrthoDB" id="7987765at2"/>
<dbReference type="AlphaFoldDB" id="A0A1I4N2Q7"/>